<dbReference type="Proteomes" id="UP000747542">
    <property type="component" value="Unassembled WGS sequence"/>
</dbReference>
<keyword evidence="3" id="KW-0067">ATP-binding</keyword>
<comment type="caution">
    <text evidence="3">The sequence shown here is derived from an EMBL/GenBank/DDBJ whole genome shotgun (WGS) entry which is preliminary data.</text>
</comment>
<dbReference type="Pfam" id="PF21010">
    <property type="entry name" value="HA2_C"/>
    <property type="match status" value="1"/>
</dbReference>
<feature type="domain" description="Helicase-associated" evidence="2">
    <location>
        <begin position="4"/>
        <end position="93"/>
    </location>
</feature>
<gene>
    <name evidence="3" type="primary">Tdrd9-L2</name>
    <name evidence="3" type="ORF">Hamer_G011106</name>
</gene>
<proteinExistence type="predicted"/>
<dbReference type="PANTHER" id="PTHR18934:SF113">
    <property type="entry name" value="ATP-DEPENDENT RNA HELICASE TDRD9"/>
    <property type="match status" value="1"/>
</dbReference>
<dbReference type="AlphaFoldDB" id="A0A8J5JX56"/>
<evidence type="ECO:0000313" key="4">
    <source>
        <dbReference type="Proteomes" id="UP000747542"/>
    </source>
</evidence>
<keyword evidence="4" id="KW-1185">Reference proteome</keyword>
<dbReference type="SMART" id="SM00847">
    <property type="entry name" value="HA2"/>
    <property type="match status" value="1"/>
</dbReference>
<organism evidence="3 4">
    <name type="scientific">Homarus americanus</name>
    <name type="common">American lobster</name>
    <dbReference type="NCBI Taxonomy" id="6706"/>
    <lineage>
        <taxon>Eukaryota</taxon>
        <taxon>Metazoa</taxon>
        <taxon>Ecdysozoa</taxon>
        <taxon>Arthropoda</taxon>
        <taxon>Crustacea</taxon>
        <taxon>Multicrustacea</taxon>
        <taxon>Malacostraca</taxon>
        <taxon>Eumalacostraca</taxon>
        <taxon>Eucarida</taxon>
        <taxon>Decapoda</taxon>
        <taxon>Pleocyemata</taxon>
        <taxon>Astacidea</taxon>
        <taxon>Nephropoidea</taxon>
        <taxon>Nephropidae</taxon>
        <taxon>Homarus</taxon>
    </lineage>
</organism>
<evidence type="ECO:0000259" key="2">
    <source>
        <dbReference type="SMART" id="SM00847"/>
    </source>
</evidence>
<dbReference type="EMBL" id="JAHLQT010022636">
    <property type="protein sequence ID" value="KAG7166277.1"/>
    <property type="molecule type" value="Genomic_DNA"/>
</dbReference>
<name>A0A8J5JX56_HOMAM</name>
<keyword evidence="3" id="KW-0347">Helicase</keyword>
<dbReference type="Gene3D" id="1.20.120.1080">
    <property type="match status" value="1"/>
</dbReference>
<dbReference type="InterPro" id="IPR007502">
    <property type="entry name" value="Helicase-assoc_dom"/>
</dbReference>
<keyword evidence="1" id="KW-0963">Cytoplasm</keyword>
<dbReference type="GO" id="GO:0004386">
    <property type="term" value="F:helicase activity"/>
    <property type="evidence" value="ECO:0007669"/>
    <property type="project" value="UniProtKB-KW"/>
</dbReference>
<keyword evidence="3" id="KW-0378">Hydrolase</keyword>
<protein>
    <submittedName>
        <fullName evidence="3">ATP-dependent RNA helicase TDRD9-like 2</fullName>
    </submittedName>
</protein>
<dbReference type="GO" id="GO:0003723">
    <property type="term" value="F:RNA binding"/>
    <property type="evidence" value="ECO:0007669"/>
    <property type="project" value="TreeGrafter"/>
</dbReference>
<reference evidence="3" key="1">
    <citation type="journal article" date="2021" name="Sci. Adv.">
        <title>The American lobster genome reveals insights on longevity, neural, and immune adaptations.</title>
        <authorList>
            <person name="Polinski J.M."/>
            <person name="Zimin A.V."/>
            <person name="Clark K.F."/>
            <person name="Kohn A.B."/>
            <person name="Sadowski N."/>
            <person name="Timp W."/>
            <person name="Ptitsyn A."/>
            <person name="Khanna P."/>
            <person name="Romanova D.Y."/>
            <person name="Williams P."/>
            <person name="Greenwood S.J."/>
            <person name="Moroz L.L."/>
            <person name="Walt D.R."/>
            <person name="Bodnar A.G."/>
        </authorList>
    </citation>
    <scope>NUCLEOTIDE SEQUENCE</scope>
    <source>
        <strain evidence="3">GMGI-L3</strain>
    </source>
</reference>
<feature type="non-terminal residue" evidence="3">
    <location>
        <position position="289"/>
    </location>
</feature>
<dbReference type="PANTHER" id="PTHR18934">
    <property type="entry name" value="ATP-DEPENDENT RNA HELICASE"/>
    <property type="match status" value="1"/>
</dbReference>
<evidence type="ECO:0000313" key="3">
    <source>
        <dbReference type="EMBL" id="KAG7166277.1"/>
    </source>
</evidence>
<accession>A0A8J5JX56</accession>
<keyword evidence="3" id="KW-0547">Nucleotide-binding</keyword>
<evidence type="ECO:0000256" key="1">
    <source>
        <dbReference type="ARBA" id="ARBA00022490"/>
    </source>
</evidence>
<sequence>MGALAVKSNNEISSLDGNLTFLGEVIVALPLDPRLAKLIVMGYLLGCLRECIIIAAGLSLRGIHAHPFRDELNAYLSKVSWSYGSFSDCIAVLNAYDLWQSLQLRGKFIHRGGQTEKHWARHSYVDLVALREVQTLVNELTSRLQRFKIEPQVHNPINQSHCLILKICIASAFFPHYFKRYIPDNHEEEICRELNGHDPFKTVVVGGLPPDTNIVYDQQIRQLFQECSQNLRISYEGSRAFIQFPRLSGSSEKENHFKAIPGDCPTTMHMALKMHQITRIQKGFFITCY</sequence>